<protein>
    <recommendedName>
        <fullName evidence="5">CopG family transcriptional regulator</fullName>
    </recommendedName>
</protein>
<reference evidence="1 3" key="1">
    <citation type="submission" date="2013-02" db="EMBL/GenBank/DDBJ databases">
        <title>The Genome Sequence of Enterococcus gilvus ATCC BAA-350.</title>
        <authorList>
            <consortium name="The Broad Institute Genome Sequencing Platform"/>
            <consortium name="The Broad Institute Genome Sequencing Center for Infectious Disease"/>
            <person name="Earl A.M."/>
            <person name="Gilmore M.S."/>
            <person name="Lebreton F."/>
            <person name="Walker B."/>
            <person name="Young S.K."/>
            <person name="Zeng Q."/>
            <person name="Gargeya S."/>
            <person name="Fitzgerald M."/>
            <person name="Haas B."/>
            <person name="Abouelleil A."/>
            <person name="Alvarado L."/>
            <person name="Arachchi H.M."/>
            <person name="Berlin A.M."/>
            <person name="Chapman S.B."/>
            <person name="Dewar J."/>
            <person name="Goldberg J."/>
            <person name="Griggs A."/>
            <person name="Gujja S."/>
            <person name="Hansen M."/>
            <person name="Howarth C."/>
            <person name="Imamovic A."/>
            <person name="Larimer J."/>
            <person name="McCowan C."/>
            <person name="Murphy C."/>
            <person name="Neiman D."/>
            <person name="Pearson M."/>
            <person name="Priest M."/>
            <person name="Roberts A."/>
            <person name="Saif S."/>
            <person name="Shea T."/>
            <person name="Sisk P."/>
            <person name="Sykes S."/>
            <person name="Wortman J."/>
            <person name="Nusbaum C."/>
            <person name="Birren B."/>
        </authorList>
    </citation>
    <scope>NUCLEOTIDE SEQUENCE [LARGE SCALE GENOMIC DNA]</scope>
    <source>
        <strain evidence="1 3">ATCC BAA-350</strain>
    </source>
</reference>
<dbReference type="GO" id="GO:0006355">
    <property type="term" value="P:regulation of DNA-templated transcription"/>
    <property type="evidence" value="ECO:0007669"/>
    <property type="project" value="InterPro"/>
</dbReference>
<organism evidence="1 3">
    <name type="scientific">Enterococcus gilvus ATCC BAA-350</name>
    <dbReference type="NCBI Taxonomy" id="1158614"/>
    <lineage>
        <taxon>Bacteria</taxon>
        <taxon>Bacillati</taxon>
        <taxon>Bacillota</taxon>
        <taxon>Bacilli</taxon>
        <taxon>Lactobacillales</taxon>
        <taxon>Enterococcaceae</taxon>
        <taxon>Enterococcus</taxon>
    </lineage>
</organism>
<evidence type="ECO:0000313" key="3">
    <source>
        <dbReference type="Proteomes" id="UP000013750"/>
    </source>
</evidence>
<comment type="caution">
    <text evidence="1">The sequence shown here is derived from an EMBL/GenBank/DDBJ whole genome shotgun (WGS) entry which is preliminary data.</text>
</comment>
<evidence type="ECO:0000313" key="4">
    <source>
        <dbReference type="Proteomes" id="UP000014160"/>
    </source>
</evidence>
<dbReference type="EMBL" id="AJDQ01000027">
    <property type="protein sequence ID" value="EOI52168.1"/>
    <property type="molecule type" value="Genomic_DNA"/>
</dbReference>
<dbReference type="RefSeq" id="WP_010782407.1">
    <property type="nucleotide sequence ID" value="NZ_ASWH01000005.1"/>
</dbReference>
<dbReference type="EMBL" id="ASWH01000005">
    <property type="protein sequence ID" value="EOW77167.1"/>
    <property type="molecule type" value="Genomic_DNA"/>
</dbReference>
<evidence type="ECO:0008006" key="5">
    <source>
        <dbReference type="Google" id="ProtNLM"/>
    </source>
</evidence>
<dbReference type="PATRIC" id="fig|1158614.3.peg.4076"/>
<dbReference type="InterPro" id="IPR013321">
    <property type="entry name" value="Arc_rbn_hlx_hlx"/>
</dbReference>
<dbReference type="HOGENOM" id="CLU_2716170_0_0_9"/>
<dbReference type="AlphaFoldDB" id="R2XC49"/>
<sequence length="72" mass="8358">MPINREKTDRIPVTFPKDLTKEVDAYTSLKKDIKTRSKAIRLLVQKGLEVEYQASPLLKEEIQQILDSQEND</sequence>
<name>R2XC49_9ENTE</name>
<accession>R2XC49</accession>
<evidence type="ECO:0000313" key="2">
    <source>
        <dbReference type="EMBL" id="EOW77167.1"/>
    </source>
</evidence>
<keyword evidence="4" id="KW-1185">Reference proteome</keyword>
<gene>
    <name evidence="2" type="ORF">I592_04143</name>
    <name evidence="1" type="ORF">UKC_04094</name>
</gene>
<proteinExistence type="predicted"/>
<dbReference type="Proteomes" id="UP000014160">
    <property type="component" value="Unassembled WGS sequence"/>
</dbReference>
<evidence type="ECO:0000313" key="1">
    <source>
        <dbReference type="EMBL" id="EOI52168.1"/>
    </source>
</evidence>
<dbReference type="Proteomes" id="UP000013750">
    <property type="component" value="Unassembled WGS sequence"/>
</dbReference>
<reference evidence="2 4" key="2">
    <citation type="submission" date="2013-03" db="EMBL/GenBank/DDBJ databases">
        <title>The Genome Sequence of Enterococcus gilvus ATCC BAA-350 (PacBio/Illumina hybrid assembly).</title>
        <authorList>
            <consortium name="The Broad Institute Genomics Platform"/>
            <consortium name="The Broad Institute Genome Sequencing Center for Infectious Disease"/>
            <person name="Earl A."/>
            <person name="Russ C."/>
            <person name="Gilmore M."/>
            <person name="Surin D."/>
            <person name="Walker B."/>
            <person name="Young S."/>
            <person name="Zeng Q."/>
            <person name="Gargeya S."/>
            <person name="Fitzgerald M."/>
            <person name="Haas B."/>
            <person name="Abouelleil A."/>
            <person name="Allen A.W."/>
            <person name="Alvarado L."/>
            <person name="Arachchi H.M."/>
            <person name="Berlin A.M."/>
            <person name="Chapman S.B."/>
            <person name="Gainer-Dewar J."/>
            <person name="Goldberg J."/>
            <person name="Griggs A."/>
            <person name="Gujja S."/>
            <person name="Hansen M."/>
            <person name="Howarth C."/>
            <person name="Imamovic A."/>
            <person name="Ireland A."/>
            <person name="Larimer J."/>
            <person name="McCowan C."/>
            <person name="Murphy C."/>
            <person name="Pearson M."/>
            <person name="Poon T.W."/>
            <person name="Priest M."/>
            <person name="Roberts A."/>
            <person name="Saif S."/>
            <person name="Shea T."/>
            <person name="Sisk P."/>
            <person name="Sykes S."/>
            <person name="Wortman J."/>
            <person name="Nusbaum C."/>
            <person name="Birren B."/>
        </authorList>
    </citation>
    <scope>NUCLEOTIDE SEQUENCE [LARGE SCALE GENOMIC DNA]</scope>
    <source>
        <strain evidence="2 4">ATCC BAA-350</strain>
    </source>
</reference>
<dbReference type="Gene3D" id="1.10.1220.10">
    <property type="entry name" value="Met repressor-like"/>
    <property type="match status" value="1"/>
</dbReference>